<accession>A0A3D8L5M5</accession>
<proteinExistence type="predicted"/>
<gene>
    <name evidence="1" type="ORF">DXT99_22355</name>
</gene>
<evidence type="ECO:0000313" key="1">
    <source>
        <dbReference type="EMBL" id="RDV12606.1"/>
    </source>
</evidence>
<keyword evidence="2" id="KW-1185">Reference proteome</keyword>
<dbReference type="OrthoDB" id="2867208at2"/>
<dbReference type="EMBL" id="QRGR01000033">
    <property type="protein sequence ID" value="RDV12606.1"/>
    <property type="molecule type" value="Genomic_DNA"/>
</dbReference>
<protein>
    <submittedName>
        <fullName evidence="1">Uncharacterized protein</fullName>
    </submittedName>
</protein>
<dbReference type="AlphaFoldDB" id="A0A3D8L5M5"/>
<dbReference type="RefSeq" id="WP_115567819.1">
    <property type="nucleotide sequence ID" value="NZ_QRGR01000033.1"/>
</dbReference>
<reference evidence="2" key="1">
    <citation type="submission" date="2018-08" db="EMBL/GenBank/DDBJ databases">
        <authorList>
            <person name="Liu Z.-W."/>
            <person name="Du Z.-J."/>
        </authorList>
    </citation>
    <scope>NUCLEOTIDE SEQUENCE [LARGE SCALE GENOMIC DNA]</scope>
    <source>
        <strain evidence="2">H4X</strain>
    </source>
</reference>
<comment type="caution">
    <text evidence="1">The sequence shown here is derived from an EMBL/GenBank/DDBJ whole genome shotgun (WGS) entry which is preliminary data.</text>
</comment>
<dbReference type="Proteomes" id="UP000256708">
    <property type="component" value="Unassembled WGS sequence"/>
</dbReference>
<organism evidence="1 2">
    <name type="scientific">Pontibacter diazotrophicus</name>
    <dbReference type="NCBI Taxonomy" id="1400979"/>
    <lineage>
        <taxon>Bacteria</taxon>
        <taxon>Pseudomonadati</taxon>
        <taxon>Bacteroidota</taxon>
        <taxon>Cytophagia</taxon>
        <taxon>Cytophagales</taxon>
        <taxon>Hymenobacteraceae</taxon>
        <taxon>Pontibacter</taxon>
    </lineage>
</organism>
<sequence length="167" mass="19383">MPPCNLFITIFILYLFVIPEQVYDKPHFDFHFYTISDDLRKSIPGLAPTELDPAPPAPAYLPTDYVMLPGRIQAMGTHFIDVTSPELHSIPFTQTFLFGGYQESVIFYEPMFILDYILSKPQATIAIKQPAAVQETGYYPQNYRIEYDTKQKEYKFYLADLTFRQSQ</sequence>
<evidence type="ECO:0000313" key="2">
    <source>
        <dbReference type="Proteomes" id="UP000256708"/>
    </source>
</evidence>
<name>A0A3D8L5M5_9BACT</name>